<gene>
    <name evidence="4" type="ORF">SOCEGT47_074140</name>
</gene>
<dbReference type="Proteomes" id="UP000295781">
    <property type="component" value="Chromosome"/>
</dbReference>
<dbReference type="EMBL" id="CP012670">
    <property type="protein sequence ID" value="AUX26844.1"/>
    <property type="molecule type" value="Genomic_DNA"/>
</dbReference>
<protein>
    <submittedName>
        <fullName evidence="4">Signal transduction protein</fullName>
    </submittedName>
</protein>
<dbReference type="Pfam" id="PF00571">
    <property type="entry name" value="CBS"/>
    <property type="match status" value="2"/>
</dbReference>
<sequence length="151" mass="16583">MTTVGEICNRGVVTIGKTDPVLEAARRMREHHVGSLVIVDESAGKALPTGIITDRDIVVSVLATASPYLDSLQVAEVSTDPLVTAREDEDLLDLLKKMRAEGIRRVPVVDDEGVLQGIIAFDDLLEVLSDQLSELTALVTRQQRREVQRRI</sequence>
<evidence type="ECO:0000313" key="5">
    <source>
        <dbReference type="Proteomes" id="UP000295781"/>
    </source>
</evidence>
<dbReference type="Gene3D" id="3.10.580.10">
    <property type="entry name" value="CBS-domain"/>
    <property type="match status" value="1"/>
</dbReference>
<dbReference type="PROSITE" id="PS51371">
    <property type="entry name" value="CBS"/>
    <property type="match status" value="2"/>
</dbReference>
<accession>A0A4P2QAX9</accession>
<evidence type="ECO:0000256" key="1">
    <source>
        <dbReference type="ARBA" id="ARBA00023122"/>
    </source>
</evidence>
<evidence type="ECO:0000256" key="2">
    <source>
        <dbReference type="PROSITE-ProRule" id="PRU00703"/>
    </source>
</evidence>
<reference evidence="4 5" key="1">
    <citation type="submission" date="2015-09" db="EMBL/GenBank/DDBJ databases">
        <title>Sorangium comparison.</title>
        <authorList>
            <person name="Zaburannyi N."/>
            <person name="Bunk B."/>
            <person name="Overmann J."/>
            <person name="Mueller R."/>
        </authorList>
    </citation>
    <scope>NUCLEOTIDE SEQUENCE [LARGE SCALE GENOMIC DNA]</scope>
    <source>
        <strain evidence="4 5">So ceGT47</strain>
    </source>
</reference>
<dbReference type="PANTHER" id="PTHR43080">
    <property type="entry name" value="CBS DOMAIN-CONTAINING PROTEIN CBSX3, MITOCHONDRIAL"/>
    <property type="match status" value="1"/>
</dbReference>
<evidence type="ECO:0000259" key="3">
    <source>
        <dbReference type="PROSITE" id="PS51371"/>
    </source>
</evidence>
<proteinExistence type="predicted"/>
<dbReference type="CDD" id="cd17775">
    <property type="entry name" value="CBS_pair_bact_arch"/>
    <property type="match status" value="1"/>
</dbReference>
<dbReference type="PANTHER" id="PTHR43080:SF2">
    <property type="entry name" value="CBS DOMAIN-CONTAINING PROTEIN"/>
    <property type="match status" value="1"/>
</dbReference>
<dbReference type="InterPro" id="IPR046342">
    <property type="entry name" value="CBS_dom_sf"/>
</dbReference>
<dbReference type="InterPro" id="IPR051257">
    <property type="entry name" value="Diverse_CBS-Domain"/>
</dbReference>
<dbReference type="OrthoDB" id="9802114at2"/>
<dbReference type="RefSeq" id="WP_129354718.1">
    <property type="nucleotide sequence ID" value="NZ_CP012670.1"/>
</dbReference>
<dbReference type="InterPro" id="IPR000644">
    <property type="entry name" value="CBS_dom"/>
</dbReference>
<organism evidence="4 5">
    <name type="scientific">Sorangium cellulosum</name>
    <name type="common">Polyangium cellulosum</name>
    <dbReference type="NCBI Taxonomy" id="56"/>
    <lineage>
        <taxon>Bacteria</taxon>
        <taxon>Pseudomonadati</taxon>
        <taxon>Myxococcota</taxon>
        <taxon>Polyangia</taxon>
        <taxon>Polyangiales</taxon>
        <taxon>Polyangiaceae</taxon>
        <taxon>Sorangium</taxon>
    </lineage>
</organism>
<dbReference type="SUPFAM" id="SSF54631">
    <property type="entry name" value="CBS-domain pair"/>
    <property type="match status" value="1"/>
</dbReference>
<feature type="domain" description="CBS" evidence="3">
    <location>
        <begin position="77"/>
        <end position="134"/>
    </location>
</feature>
<dbReference type="AlphaFoldDB" id="A0A4P2QAX9"/>
<keyword evidence="1 2" id="KW-0129">CBS domain</keyword>
<evidence type="ECO:0000313" key="4">
    <source>
        <dbReference type="EMBL" id="AUX26844.1"/>
    </source>
</evidence>
<name>A0A4P2QAX9_SORCE</name>
<feature type="domain" description="CBS" evidence="3">
    <location>
        <begin position="8"/>
        <end position="71"/>
    </location>
</feature>
<dbReference type="SMART" id="SM00116">
    <property type="entry name" value="CBS"/>
    <property type="match status" value="2"/>
</dbReference>